<protein>
    <submittedName>
        <fullName evidence="1">Uncharacterized protein</fullName>
    </submittedName>
</protein>
<name>A0ACB8B4N5_9AGAM</name>
<gene>
    <name evidence="1" type="ORF">BV22DRAFT_827454</name>
</gene>
<keyword evidence="2" id="KW-1185">Reference proteome</keyword>
<reference evidence="1" key="1">
    <citation type="journal article" date="2021" name="New Phytol.">
        <title>Evolutionary innovations through gain and loss of genes in the ectomycorrhizal Boletales.</title>
        <authorList>
            <person name="Wu G."/>
            <person name="Miyauchi S."/>
            <person name="Morin E."/>
            <person name="Kuo A."/>
            <person name="Drula E."/>
            <person name="Varga T."/>
            <person name="Kohler A."/>
            <person name="Feng B."/>
            <person name="Cao Y."/>
            <person name="Lipzen A."/>
            <person name="Daum C."/>
            <person name="Hundley H."/>
            <person name="Pangilinan J."/>
            <person name="Johnson J."/>
            <person name="Barry K."/>
            <person name="LaButti K."/>
            <person name="Ng V."/>
            <person name="Ahrendt S."/>
            <person name="Min B."/>
            <person name="Choi I.G."/>
            <person name="Park H."/>
            <person name="Plett J.M."/>
            <person name="Magnuson J."/>
            <person name="Spatafora J.W."/>
            <person name="Nagy L.G."/>
            <person name="Henrissat B."/>
            <person name="Grigoriev I.V."/>
            <person name="Yang Z.L."/>
            <person name="Xu J."/>
            <person name="Martin F.M."/>
        </authorList>
    </citation>
    <scope>NUCLEOTIDE SEQUENCE</scope>
    <source>
        <strain evidence="1">KUC20120723A-06</strain>
    </source>
</reference>
<comment type="caution">
    <text evidence="1">The sequence shown here is derived from an EMBL/GenBank/DDBJ whole genome shotgun (WGS) entry which is preliminary data.</text>
</comment>
<evidence type="ECO:0000313" key="1">
    <source>
        <dbReference type="EMBL" id="KAH7920063.1"/>
    </source>
</evidence>
<accession>A0ACB8B4N5</accession>
<dbReference type="Proteomes" id="UP000790709">
    <property type="component" value="Unassembled WGS sequence"/>
</dbReference>
<proteinExistence type="predicted"/>
<organism evidence="1 2">
    <name type="scientific">Leucogyrophana mollusca</name>
    <dbReference type="NCBI Taxonomy" id="85980"/>
    <lineage>
        <taxon>Eukaryota</taxon>
        <taxon>Fungi</taxon>
        <taxon>Dikarya</taxon>
        <taxon>Basidiomycota</taxon>
        <taxon>Agaricomycotina</taxon>
        <taxon>Agaricomycetes</taxon>
        <taxon>Agaricomycetidae</taxon>
        <taxon>Boletales</taxon>
        <taxon>Boletales incertae sedis</taxon>
        <taxon>Leucogyrophana</taxon>
    </lineage>
</organism>
<sequence>MSTYSSLSGALGFGADSSADSSPLTSISPVAGWEAHLRNGPSHALDTPSPTDINLTLHSAMYPTPSTDEDFYRCLWKGSPCGRLVAGNRSAVAHHLHHRHGVKLDAARDACLWDMCVETMRRDSFARHVVKHLGMKWHCSVCGKPLSRNDSTLRHADHSGACLGAHVVEMRGPGAVSIPTDNVDS</sequence>
<dbReference type="EMBL" id="MU266607">
    <property type="protein sequence ID" value="KAH7920063.1"/>
    <property type="molecule type" value="Genomic_DNA"/>
</dbReference>
<evidence type="ECO:0000313" key="2">
    <source>
        <dbReference type="Proteomes" id="UP000790709"/>
    </source>
</evidence>